<feature type="chain" id="PRO_5016851228" evidence="1">
    <location>
        <begin position="22"/>
        <end position="175"/>
    </location>
</feature>
<gene>
    <name evidence="2" type="ORF">Hypma_015630</name>
</gene>
<reference evidence="2" key="1">
    <citation type="submission" date="2018-04" db="EMBL/GenBank/DDBJ databases">
        <title>Whole genome sequencing of Hypsizygus marmoreus.</title>
        <authorList>
            <person name="Choi I.-G."/>
            <person name="Min B."/>
            <person name="Kim J.-G."/>
            <person name="Kim S."/>
            <person name="Oh Y.-L."/>
            <person name="Kong W.-S."/>
            <person name="Park H."/>
            <person name="Jeong J."/>
            <person name="Song E.-S."/>
        </authorList>
    </citation>
    <scope>NUCLEOTIDE SEQUENCE [LARGE SCALE GENOMIC DNA]</scope>
    <source>
        <strain evidence="2">51987-8</strain>
    </source>
</reference>
<keyword evidence="1" id="KW-0732">Signal</keyword>
<comment type="caution">
    <text evidence="2">The sequence shown here is derived from an EMBL/GenBank/DDBJ whole genome shotgun (WGS) entry which is preliminary data.</text>
</comment>
<evidence type="ECO:0000313" key="2">
    <source>
        <dbReference type="EMBL" id="RDB28630.1"/>
    </source>
</evidence>
<feature type="signal peptide" evidence="1">
    <location>
        <begin position="1"/>
        <end position="21"/>
    </location>
</feature>
<dbReference type="Proteomes" id="UP000076154">
    <property type="component" value="Unassembled WGS sequence"/>
</dbReference>
<protein>
    <submittedName>
        <fullName evidence="2">Uncharacterized protein</fullName>
    </submittedName>
</protein>
<evidence type="ECO:0000313" key="3">
    <source>
        <dbReference type="Proteomes" id="UP000076154"/>
    </source>
</evidence>
<evidence type="ECO:0000256" key="1">
    <source>
        <dbReference type="SAM" id="SignalP"/>
    </source>
</evidence>
<proteinExistence type="predicted"/>
<dbReference type="AlphaFoldDB" id="A0A369K550"/>
<dbReference type="EMBL" id="LUEZ02000010">
    <property type="protein sequence ID" value="RDB28630.1"/>
    <property type="molecule type" value="Genomic_DNA"/>
</dbReference>
<dbReference type="InParanoid" id="A0A369K550"/>
<dbReference type="OrthoDB" id="10640621at2759"/>
<organism evidence="2 3">
    <name type="scientific">Hypsizygus marmoreus</name>
    <name type="common">White beech mushroom</name>
    <name type="synonym">Agaricus marmoreus</name>
    <dbReference type="NCBI Taxonomy" id="39966"/>
    <lineage>
        <taxon>Eukaryota</taxon>
        <taxon>Fungi</taxon>
        <taxon>Dikarya</taxon>
        <taxon>Basidiomycota</taxon>
        <taxon>Agaricomycotina</taxon>
        <taxon>Agaricomycetes</taxon>
        <taxon>Agaricomycetidae</taxon>
        <taxon>Agaricales</taxon>
        <taxon>Tricholomatineae</taxon>
        <taxon>Lyophyllaceae</taxon>
        <taxon>Hypsizygus</taxon>
    </lineage>
</organism>
<keyword evidence="3" id="KW-1185">Reference proteome</keyword>
<sequence length="175" mass="18039">MKNIFGLLLTALLLGSHQAAAIPMPSVSFWPRSVGNASLFDLIGQYQQFKLQAANATNPETKIALQEQLKAKKLAIESVIGFAPETSSPGATAKFNESSSTVVPITVLTPTGSAIVLASQGTTRTVVLNVTAPTTAPPLSTSSTSTSNTMNTTGTSISGSKFITVLIPAPTSTST</sequence>
<accession>A0A369K550</accession>
<name>A0A369K550_HYPMA</name>